<protein>
    <recommendedName>
        <fullName evidence="5">Core-binding (CB) domain-containing protein</fullName>
    </recommendedName>
</protein>
<evidence type="ECO:0000313" key="4">
    <source>
        <dbReference type="Proteomes" id="UP000305888"/>
    </source>
</evidence>
<dbReference type="EMBL" id="CP040818">
    <property type="protein sequence ID" value="QDL91632.1"/>
    <property type="molecule type" value="Genomic_DNA"/>
</dbReference>
<feature type="region of interest" description="Disordered" evidence="2">
    <location>
        <begin position="126"/>
        <end position="156"/>
    </location>
</feature>
<sequence>MAFTTLPGEPGSEEFLDAYHGLRRGEEIPANPAAATESGSPEWLQERFVAAMKVQVETGQFSPATLLRRERVLAALMKEHGDREAFGVPTRAIRRIIEARAPTPAAASNLLKTLRAMYKWAIRAGLTDDDPTQGGNGSPPRPRASRRGLPVICAPS</sequence>
<dbReference type="InterPro" id="IPR010998">
    <property type="entry name" value="Integrase_recombinase_N"/>
</dbReference>
<evidence type="ECO:0000256" key="1">
    <source>
        <dbReference type="ARBA" id="ARBA00023125"/>
    </source>
</evidence>
<accession>A0A5B8FYJ8</accession>
<dbReference type="OrthoDB" id="7510934at2"/>
<dbReference type="KEGG" id="ppru:FDP22_07430"/>
<proteinExistence type="predicted"/>
<organism evidence="3 4">
    <name type="scientific">Paroceanicella profunda</name>
    <dbReference type="NCBI Taxonomy" id="2579971"/>
    <lineage>
        <taxon>Bacteria</taxon>
        <taxon>Pseudomonadati</taxon>
        <taxon>Pseudomonadota</taxon>
        <taxon>Alphaproteobacteria</taxon>
        <taxon>Rhodobacterales</taxon>
        <taxon>Paracoccaceae</taxon>
        <taxon>Paroceanicella</taxon>
    </lineage>
</organism>
<reference evidence="3 4" key="1">
    <citation type="submission" date="2019-06" db="EMBL/GenBank/DDBJ databases">
        <title>Genome sequence of Rhodobacteraceae bacterium D4M1.</title>
        <authorList>
            <person name="Cao J."/>
        </authorList>
    </citation>
    <scope>NUCLEOTIDE SEQUENCE [LARGE SCALE GENOMIC DNA]</scope>
    <source>
        <strain evidence="3 4">D4M1</strain>
    </source>
</reference>
<keyword evidence="4" id="KW-1185">Reference proteome</keyword>
<keyword evidence="1" id="KW-0238">DNA-binding</keyword>
<dbReference type="InterPro" id="IPR011010">
    <property type="entry name" value="DNA_brk_join_enz"/>
</dbReference>
<gene>
    <name evidence="3" type="ORF">FDP22_07430</name>
</gene>
<evidence type="ECO:0000313" key="3">
    <source>
        <dbReference type="EMBL" id="QDL91632.1"/>
    </source>
</evidence>
<evidence type="ECO:0008006" key="5">
    <source>
        <dbReference type="Google" id="ProtNLM"/>
    </source>
</evidence>
<dbReference type="RefSeq" id="WP_138572314.1">
    <property type="nucleotide sequence ID" value="NZ_CP040818.1"/>
</dbReference>
<dbReference type="SUPFAM" id="SSF56349">
    <property type="entry name" value="DNA breaking-rejoining enzymes"/>
    <property type="match status" value="1"/>
</dbReference>
<name>A0A5B8FYJ8_9RHOB</name>
<dbReference type="Proteomes" id="UP000305888">
    <property type="component" value="Chromosome"/>
</dbReference>
<dbReference type="GO" id="GO:0003677">
    <property type="term" value="F:DNA binding"/>
    <property type="evidence" value="ECO:0007669"/>
    <property type="project" value="UniProtKB-KW"/>
</dbReference>
<evidence type="ECO:0000256" key="2">
    <source>
        <dbReference type="SAM" id="MobiDB-lite"/>
    </source>
</evidence>
<dbReference type="Gene3D" id="1.10.150.130">
    <property type="match status" value="1"/>
</dbReference>
<dbReference type="AlphaFoldDB" id="A0A5B8FYJ8"/>